<dbReference type="PROSITE" id="PS50089">
    <property type="entry name" value="ZF_RING_2"/>
    <property type="match status" value="1"/>
</dbReference>
<evidence type="ECO:0000256" key="2">
    <source>
        <dbReference type="ARBA" id="ARBA00004906"/>
    </source>
</evidence>
<dbReference type="SMART" id="SM00184">
    <property type="entry name" value="RING"/>
    <property type="match status" value="1"/>
</dbReference>
<sequence>MSADTREEQLEEIEALKSVYDESHVIVDGYDPICGRISVEMKPFTKPRKLFVTTKHDQHSSEIMTLPPVNICYRLPSEYPRVKPDLDIECEWMSEDLTSRVKHRLEEICQENVGMSVLYFCCEEVVTFVEKAVTASTEICLDDIPYAKKHNLTNLELLRRVIDSSELSENRHFETGCYDCEICFENKMGRYCVQFRPCMHVFCKDCVSSFFSERLRNSEVRALTCPAANCPSTASQKVVRSIIGEEEYERYERILLDRALDQMTDVVPCPRKSCQQPVLVSERTLNLGTCQKCGLSFCVICFHAYHGVDGCDFKTVDKQRILKQWNAVKSEEERALMARKYGGVKNLQKLIDTILNEGWIDGNSKPCPRCRVNIEKNEGCNKMQCTKCDVYFCWLCNRILDKNNPYAHFNEEGGGCTNRLFEGITLSDDEDEGGINWLDLVHDSDSEDDSDVEIVFQHDSDDSD</sequence>
<dbReference type="GO" id="GO:0016567">
    <property type="term" value="P:protein ubiquitination"/>
    <property type="evidence" value="ECO:0007669"/>
    <property type="project" value="InterPro"/>
</dbReference>
<dbReference type="SUPFAM" id="SSF54495">
    <property type="entry name" value="UBC-like"/>
    <property type="match status" value="1"/>
</dbReference>
<dbReference type="PROSITE" id="PS50908">
    <property type="entry name" value="RWD"/>
    <property type="match status" value="1"/>
</dbReference>
<evidence type="ECO:0000256" key="3">
    <source>
        <dbReference type="ARBA" id="ARBA00012251"/>
    </source>
</evidence>
<dbReference type="PROSITE" id="PS51873">
    <property type="entry name" value="TRIAD"/>
    <property type="match status" value="1"/>
</dbReference>
<dbReference type="Gene3D" id="1.20.120.1750">
    <property type="match status" value="1"/>
</dbReference>
<dbReference type="InterPro" id="IPR017907">
    <property type="entry name" value="Znf_RING_CS"/>
</dbReference>
<reference evidence="15" key="1">
    <citation type="submission" date="2023-07" db="EMBL/GenBank/DDBJ databases">
        <authorList>
            <consortium name="CYATHOMIX"/>
        </authorList>
    </citation>
    <scope>NUCLEOTIDE SEQUENCE</scope>
    <source>
        <strain evidence="15">N/A</strain>
    </source>
</reference>
<dbReference type="CDD" id="cd16628">
    <property type="entry name" value="RING-HC_RBR_RNF14"/>
    <property type="match status" value="1"/>
</dbReference>
<accession>A0AA36HA13</accession>
<evidence type="ECO:0000256" key="7">
    <source>
        <dbReference type="ARBA" id="ARBA00022771"/>
    </source>
</evidence>
<dbReference type="Pfam" id="PF05773">
    <property type="entry name" value="RWD"/>
    <property type="match status" value="1"/>
</dbReference>
<evidence type="ECO:0000256" key="5">
    <source>
        <dbReference type="ARBA" id="ARBA00022723"/>
    </source>
</evidence>
<keyword evidence="5" id="KW-0479">Metal-binding</keyword>
<dbReference type="GO" id="GO:0061630">
    <property type="term" value="F:ubiquitin protein ligase activity"/>
    <property type="evidence" value="ECO:0007669"/>
    <property type="project" value="UniProtKB-EC"/>
</dbReference>
<dbReference type="InterPro" id="IPR002867">
    <property type="entry name" value="IBR_dom"/>
</dbReference>
<evidence type="ECO:0000256" key="11">
    <source>
        <dbReference type="PROSITE-ProRule" id="PRU00175"/>
    </source>
</evidence>
<keyword evidence="6" id="KW-0677">Repeat</keyword>
<dbReference type="Gene3D" id="2.20.25.20">
    <property type="match status" value="1"/>
</dbReference>
<dbReference type="InterPro" id="IPR016135">
    <property type="entry name" value="UBQ-conjugating_enzyme/RWD"/>
</dbReference>
<keyword evidence="9" id="KW-0862">Zinc</keyword>
<dbReference type="AlphaFoldDB" id="A0AA36HA13"/>
<evidence type="ECO:0000313" key="15">
    <source>
        <dbReference type="EMBL" id="CAJ0606374.1"/>
    </source>
</evidence>
<gene>
    <name evidence="15" type="ORF">CYNAS_LOCUS18357</name>
</gene>
<name>A0AA36HA13_CYLNA</name>
<feature type="domain" description="RWD" evidence="13">
    <location>
        <begin position="11"/>
        <end position="132"/>
    </location>
</feature>
<dbReference type="InterPro" id="IPR031128">
    <property type="entry name" value="RNF14_RING-HC_Zfn"/>
</dbReference>
<dbReference type="PANTHER" id="PTHR11685">
    <property type="entry name" value="RBR FAMILY RING FINGER AND IBR DOMAIN-CONTAINING"/>
    <property type="match status" value="1"/>
</dbReference>
<dbReference type="EC" id="2.3.2.31" evidence="3"/>
<organism evidence="15 16">
    <name type="scientific">Cylicocyclus nassatus</name>
    <name type="common">Nematode worm</name>
    <dbReference type="NCBI Taxonomy" id="53992"/>
    <lineage>
        <taxon>Eukaryota</taxon>
        <taxon>Metazoa</taxon>
        <taxon>Ecdysozoa</taxon>
        <taxon>Nematoda</taxon>
        <taxon>Chromadorea</taxon>
        <taxon>Rhabditida</taxon>
        <taxon>Rhabditina</taxon>
        <taxon>Rhabditomorpha</taxon>
        <taxon>Strongyloidea</taxon>
        <taxon>Strongylidae</taxon>
        <taxon>Cylicocyclus</taxon>
    </lineage>
</organism>
<evidence type="ECO:0000256" key="6">
    <source>
        <dbReference type="ARBA" id="ARBA00022737"/>
    </source>
</evidence>
<dbReference type="FunFam" id="3.30.40.10:FF:000137">
    <property type="entry name" value="RanBP-type and C3HC4-type zinc finger-containing protein 1"/>
    <property type="match status" value="1"/>
</dbReference>
<feature type="domain" description="RING-type" evidence="14">
    <location>
        <begin position="176"/>
        <end position="420"/>
    </location>
</feature>
<dbReference type="FunFam" id="1.20.120.1750:FF:000038">
    <property type="entry name" value="RBR-type E3 ubiquitin transferase"/>
    <property type="match status" value="1"/>
</dbReference>
<dbReference type="SMART" id="SM00647">
    <property type="entry name" value="IBR"/>
    <property type="match status" value="2"/>
</dbReference>
<comment type="pathway">
    <text evidence="2">Protein modification; protein ubiquitination.</text>
</comment>
<dbReference type="InterPro" id="IPR047548">
    <property type="entry name" value="Rcat_RBR_RNF14"/>
</dbReference>
<dbReference type="SMART" id="SM00591">
    <property type="entry name" value="RWD"/>
    <property type="match status" value="1"/>
</dbReference>
<feature type="domain" description="RING-type" evidence="12">
    <location>
        <begin position="180"/>
        <end position="229"/>
    </location>
</feature>
<dbReference type="Pfam" id="PF01485">
    <property type="entry name" value="IBR"/>
    <property type="match status" value="1"/>
</dbReference>
<comment type="catalytic activity">
    <reaction evidence="1">
        <text>[E2 ubiquitin-conjugating enzyme]-S-ubiquitinyl-L-cysteine + [acceptor protein]-L-lysine = [E2 ubiquitin-conjugating enzyme]-L-cysteine + [acceptor protein]-N(6)-ubiquitinyl-L-lysine.</text>
        <dbReference type="EC" id="2.3.2.31"/>
    </reaction>
</comment>
<evidence type="ECO:0000256" key="9">
    <source>
        <dbReference type="ARBA" id="ARBA00022833"/>
    </source>
</evidence>
<protein>
    <recommendedName>
        <fullName evidence="3">RBR-type E3 ubiquitin transferase</fullName>
        <ecNumber evidence="3">2.3.2.31</ecNumber>
    </recommendedName>
</protein>
<proteinExistence type="inferred from homology"/>
<dbReference type="InterPro" id="IPR013083">
    <property type="entry name" value="Znf_RING/FYVE/PHD"/>
</dbReference>
<keyword evidence="4" id="KW-0808">Transferase</keyword>
<dbReference type="Pfam" id="PF22191">
    <property type="entry name" value="IBR_1"/>
    <property type="match status" value="1"/>
</dbReference>
<dbReference type="InterPro" id="IPR044066">
    <property type="entry name" value="TRIAD_supradom"/>
</dbReference>
<dbReference type="Gene3D" id="3.10.110.10">
    <property type="entry name" value="Ubiquitin Conjugating Enzyme"/>
    <property type="match status" value="1"/>
</dbReference>
<dbReference type="CDD" id="cd20354">
    <property type="entry name" value="Rcat_RBR_RNF14"/>
    <property type="match status" value="1"/>
</dbReference>
<dbReference type="SUPFAM" id="SSF57850">
    <property type="entry name" value="RING/U-box"/>
    <property type="match status" value="3"/>
</dbReference>
<evidence type="ECO:0000259" key="13">
    <source>
        <dbReference type="PROSITE" id="PS50908"/>
    </source>
</evidence>
<dbReference type="InterPro" id="IPR001841">
    <property type="entry name" value="Znf_RING"/>
</dbReference>
<keyword evidence="8" id="KW-0833">Ubl conjugation pathway</keyword>
<dbReference type="InterPro" id="IPR031127">
    <property type="entry name" value="E3_UB_ligase_RBR"/>
</dbReference>
<evidence type="ECO:0000313" key="16">
    <source>
        <dbReference type="Proteomes" id="UP001176961"/>
    </source>
</evidence>
<dbReference type="InterPro" id="IPR006575">
    <property type="entry name" value="RWD_dom"/>
</dbReference>
<evidence type="ECO:0000256" key="8">
    <source>
        <dbReference type="ARBA" id="ARBA00022786"/>
    </source>
</evidence>
<evidence type="ECO:0000259" key="12">
    <source>
        <dbReference type="PROSITE" id="PS50089"/>
    </source>
</evidence>
<evidence type="ECO:0000256" key="1">
    <source>
        <dbReference type="ARBA" id="ARBA00001798"/>
    </source>
</evidence>
<dbReference type="CDD" id="cd20341">
    <property type="entry name" value="BRcat_RBR_RNF14"/>
    <property type="match status" value="1"/>
</dbReference>
<dbReference type="CDD" id="cd23820">
    <property type="entry name" value="RWD_RNF14"/>
    <property type="match status" value="1"/>
</dbReference>
<dbReference type="Gene3D" id="3.30.40.10">
    <property type="entry name" value="Zinc/RING finger domain, C3HC4 (zinc finger)"/>
    <property type="match status" value="1"/>
</dbReference>
<evidence type="ECO:0000256" key="4">
    <source>
        <dbReference type="ARBA" id="ARBA00022679"/>
    </source>
</evidence>
<comment type="caution">
    <text evidence="15">The sequence shown here is derived from an EMBL/GenBank/DDBJ whole genome shotgun (WGS) entry which is preliminary data.</text>
</comment>
<dbReference type="GO" id="GO:0008270">
    <property type="term" value="F:zinc ion binding"/>
    <property type="evidence" value="ECO:0007669"/>
    <property type="project" value="UniProtKB-KW"/>
</dbReference>
<dbReference type="Proteomes" id="UP001176961">
    <property type="component" value="Unassembled WGS sequence"/>
</dbReference>
<comment type="similarity">
    <text evidence="10">Belongs to the RBR family. RNF14 subfamily.</text>
</comment>
<keyword evidence="7 11" id="KW-0863">Zinc-finger</keyword>
<dbReference type="EMBL" id="CATQJL010000316">
    <property type="protein sequence ID" value="CAJ0606374.1"/>
    <property type="molecule type" value="Genomic_DNA"/>
</dbReference>
<evidence type="ECO:0000259" key="14">
    <source>
        <dbReference type="PROSITE" id="PS51873"/>
    </source>
</evidence>
<dbReference type="PROSITE" id="PS00518">
    <property type="entry name" value="ZF_RING_1"/>
    <property type="match status" value="1"/>
</dbReference>
<evidence type="ECO:0000256" key="10">
    <source>
        <dbReference type="ARBA" id="ARBA00044508"/>
    </source>
</evidence>
<keyword evidence="16" id="KW-1185">Reference proteome</keyword>